<organism evidence="2 3">
    <name type="scientific">Jejudonia soesokkakensis</name>
    <dbReference type="NCBI Taxonomy" id="1323432"/>
    <lineage>
        <taxon>Bacteria</taxon>
        <taxon>Pseudomonadati</taxon>
        <taxon>Bacteroidota</taxon>
        <taxon>Flavobacteriia</taxon>
        <taxon>Flavobacteriales</taxon>
        <taxon>Flavobacteriaceae</taxon>
        <taxon>Jejudonia</taxon>
    </lineage>
</organism>
<proteinExistence type="predicted"/>
<dbReference type="Proteomes" id="UP001596415">
    <property type="component" value="Unassembled WGS sequence"/>
</dbReference>
<feature type="transmembrane region" description="Helical" evidence="1">
    <location>
        <begin position="71"/>
        <end position="94"/>
    </location>
</feature>
<name>A0ABW2MRG8_9FLAO</name>
<protein>
    <submittedName>
        <fullName evidence="2">Uncharacterized protein</fullName>
    </submittedName>
</protein>
<keyword evidence="1" id="KW-0812">Transmembrane</keyword>
<accession>A0ABW2MRG8</accession>
<sequence>MLSILLTATPFLFYIYQFAPADSKEWETSFGTIRANGFNSVQSFMHAVFTKATFVLLLGIWFLTARNWWKYAILIPLTMFLFQFVGVLNVELAYIDEYDFWYSLPIITPIILFLIFISIRLSSKQDISASLKREVDDEIQKMLSDDL</sequence>
<feature type="transmembrane region" description="Helical" evidence="1">
    <location>
        <begin position="44"/>
        <end position="64"/>
    </location>
</feature>
<keyword evidence="1" id="KW-1133">Transmembrane helix</keyword>
<evidence type="ECO:0000256" key="1">
    <source>
        <dbReference type="SAM" id="Phobius"/>
    </source>
</evidence>
<keyword evidence="3" id="KW-1185">Reference proteome</keyword>
<gene>
    <name evidence="2" type="ORF">ACFQO1_02275</name>
</gene>
<feature type="transmembrane region" description="Helical" evidence="1">
    <location>
        <begin position="100"/>
        <end position="123"/>
    </location>
</feature>
<evidence type="ECO:0000313" key="3">
    <source>
        <dbReference type="Proteomes" id="UP001596415"/>
    </source>
</evidence>
<keyword evidence="1" id="KW-0472">Membrane</keyword>
<dbReference type="EMBL" id="JBHTBN010000001">
    <property type="protein sequence ID" value="MFC7356498.1"/>
    <property type="molecule type" value="Genomic_DNA"/>
</dbReference>
<comment type="caution">
    <text evidence="2">The sequence shown here is derived from an EMBL/GenBank/DDBJ whole genome shotgun (WGS) entry which is preliminary data.</text>
</comment>
<reference evidence="3" key="1">
    <citation type="journal article" date="2019" name="Int. J. Syst. Evol. Microbiol.">
        <title>The Global Catalogue of Microorganisms (GCM) 10K type strain sequencing project: providing services to taxonomists for standard genome sequencing and annotation.</title>
        <authorList>
            <consortium name="The Broad Institute Genomics Platform"/>
            <consortium name="The Broad Institute Genome Sequencing Center for Infectious Disease"/>
            <person name="Wu L."/>
            <person name="Ma J."/>
        </authorList>
    </citation>
    <scope>NUCLEOTIDE SEQUENCE [LARGE SCALE GENOMIC DNA]</scope>
    <source>
        <strain evidence="3">CGMCC 1.16306</strain>
    </source>
</reference>
<evidence type="ECO:0000313" key="2">
    <source>
        <dbReference type="EMBL" id="MFC7356498.1"/>
    </source>
</evidence>